<evidence type="ECO:0000313" key="2">
    <source>
        <dbReference type="Proteomes" id="UP000054926"/>
    </source>
</evidence>
<name>A0A0W0ZPE1_9GAMM</name>
<gene>
    <name evidence="1" type="ORF">Lste_0528</name>
</gene>
<dbReference type="Proteomes" id="UP000054926">
    <property type="component" value="Unassembled WGS sequence"/>
</dbReference>
<dbReference type="PATRIC" id="fig|947033.5.peg.565"/>
<dbReference type="RefSeq" id="WP_058509549.1">
    <property type="nucleotide sequence ID" value="NZ_LNYY01000008.1"/>
</dbReference>
<dbReference type="OrthoDB" id="7564910at2"/>
<proteinExistence type="predicted"/>
<organism evidence="1 2">
    <name type="scientific">Legionella steelei</name>
    <dbReference type="NCBI Taxonomy" id="947033"/>
    <lineage>
        <taxon>Bacteria</taxon>
        <taxon>Pseudomonadati</taxon>
        <taxon>Pseudomonadota</taxon>
        <taxon>Gammaproteobacteria</taxon>
        <taxon>Legionellales</taxon>
        <taxon>Legionellaceae</taxon>
        <taxon>Legionella</taxon>
    </lineage>
</organism>
<protein>
    <submittedName>
        <fullName evidence="1">Uncharacterized protein</fullName>
    </submittedName>
</protein>
<comment type="caution">
    <text evidence="1">The sequence shown here is derived from an EMBL/GenBank/DDBJ whole genome shotgun (WGS) entry which is preliminary data.</text>
</comment>
<dbReference type="EMBL" id="LNYY01000008">
    <property type="protein sequence ID" value="KTD70750.1"/>
    <property type="molecule type" value="Genomic_DNA"/>
</dbReference>
<evidence type="ECO:0000313" key="1">
    <source>
        <dbReference type="EMBL" id="KTD70750.1"/>
    </source>
</evidence>
<keyword evidence="2" id="KW-1185">Reference proteome</keyword>
<reference evidence="1 2" key="1">
    <citation type="submission" date="2015-11" db="EMBL/GenBank/DDBJ databases">
        <title>Genomic analysis of 38 Legionella species identifies large and diverse effector repertoires.</title>
        <authorList>
            <person name="Burstein D."/>
            <person name="Amaro F."/>
            <person name="Zusman T."/>
            <person name="Lifshitz Z."/>
            <person name="Cohen O."/>
            <person name="Gilbert J.A."/>
            <person name="Pupko T."/>
            <person name="Shuman H.A."/>
            <person name="Segal G."/>
        </authorList>
    </citation>
    <scope>NUCLEOTIDE SEQUENCE [LARGE SCALE GENOMIC DNA]</scope>
    <source>
        <strain evidence="1 2">IMVS3376</strain>
    </source>
</reference>
<accession>A0A0W0ZPE1</accession>
<dbReference type="AlphaFoldDB" id="A0A0W0ZPE1"/>
<sequence length="239" mass="27021">MDKPKNKMTSVSATQELRALFEIDNSNRQAAWYNRLITCLPHAVFTSGDPEIIFNPAGLTYYNLELTESIPEDCSTITSYTIPELIDTFLINEGVGIAIEARNPKQAIDLSYGDILGFHLYRTFAEPEDHPFKTDKPHAHLIREGTDILISDVPVQILPVTSIKLLEALMHHFGINDAKVKLVYLPETEQNELVFSIDQNQSAPEKIQTLIQKLGWFLPRYYSYLACDLNNVSSLVGKH</sequence>